<evidence type="ECO:0000313" key="2">
    <source>
        <dbReference type="EMBL" id="EAR07543.1"/>
    </source>
</evidence>
<reference evidence="2 3" key="1">
    <citation type="submission" date="2006-02" db="EMBL/GenBank/DDBJ databases">
        <authorList>
            <person name="Pinhassi J."/>
            <person name="Pedros-Alio C."/>
            <person name="Ferriera S."/>
            <person name="Johnson J."/>
            <person name="Kravitz S."/>
            <person name="Halpern A."/>
            <person name="Remington K."/>
            <person name="Beeson K."/>
            <person name="Tran B."/>
            <person name="Rogers Y.-H."/>
            <person name="Friedman R."/>
            <person name="Venter J.C."/>
        </authorList>
    </citation>
    <scope>NUCLEOTIDE SEQUENCE [LARGE SCALE GENOMIC DNA]</scope>
    <source>
        <strain evidence="2 3">MED297</strain>
    </source>
</reference>
<name>A4BK10_9GAMM</name>
<keyword evidence="3" id="KW-1185">Reference proteome</keyword>
<dbReference type="EMBL" id="AAOE01000039">
    <property type="protein sequence ID" value="EAR07543.1"/>
    <property type="molecule type" value="Genomic_DNA"/>
</dbReference>
<dbReference type="Proteomes" id="UP000005953">
    <property type="component" value="Unassembled WGS sequence"/>
</dbReference>
<accession>A4BK10</accession>
<dbReference type="RefSeq" id="WP_008047914.1">
    <property type="nucleotide sequence ID" value="NZ_CH724154.1"/>
</dbReference>
<evidence type="ECO:0000256" key="1">
    <source>
        <dbReference type="SAM" id="SignalP"/>
    </source>
</evidence>
<organism evidence="2 3">
    <name type="scientific">Reinekea blandensis MED297</name>
    <dbReference type="NCBI Taxonomy" id="314283"/>
    <lineage>
        <taxon>Bacteria</taxon>
        <taxon>Pseudomonadati</taxon>
        <taxon>Pseudomonadota</taxon>
        <taxon>Gammaproteobacteria</taxon>
        <taxon>Oceanospirillales</taxon>
        <taxon>Saccharospirillaceae</taxon>
        <taxon>Reinekea</taxon>
    </lineage>
</organism>
<comment type="caution">
    <text evidence="2">The sequence shown here is derived from an EMBL/GenBank/DDBJ whole genome shotgun (WGS) entry which is preliminary data.</text>
</comment>
<proteinExistence type="predicted"/>
<dbReference type="STRING" id="314283.MED297_04724"/>
<keyword evidence="1" id="KW-0732">Signal</keyword>
<dbReference type="AlphaFoldDB" id="A4BK10"/>
<evidence type="ECO:0000313" key="3">
    <source>
        <dbReference type="Proteomes" id="UP000005953"/>
    </source>
</evidence>
<feature type="chain" id="PRO_5002665242" evidence="1">
    <location>
        <begin position="17"/>
        <end position="351"/>
    </location>
</feature>
<feature type="signal peptide" evidence="1">
    <location>
        <begin position="1"/>
        <end position="16"/>
    </location>
</feature>
<protein>
    <submittedName>
        <fullName evidence="2">Uncharacterized protein</fullName>
    </submittedName>
</protein>
<gene>
    <name evidence="2" type="ORF">MED297_04724</name>
</gene>
<sequence length="351" mass="39536">MARWFWLLVLMSPALATELQLEANWALDKQWSANAPAQQWVTRTDWTPELDADLALQHRGFELAVQVTPEQAQIRQLYQDVSSDNAEWTVGLKSQEWAYSHGSEDLNWLQDATFVMREQYGSRLTLQTFCQSMPDNDPGCGARITGWYDRFDGQLLTRYLDGWDVAGALQAQLGDGGLVYLEAQMETHGQWHQIQSTSPEAPLRVSQVQGNRLAGTLGVQWTLPTEVTVSYEYHYSDRHFSQGQWHSVGQQLTETSAGLLSDVLQKPFQANQHLYRLNWPILDSELEQILVVWPEMSTWISHTSITTPLTPSLSLSAEVERPNPDGLLAAIGTGPSVRVRLSLRDGITLGD</sequence>
<dbReference type="HOGENOM" id="CLU_789578_0_0_6"/>